<dbReference type="Proteomes" id="UP001172457">
    <property type="component" value="Chromosome 4"/>
</dbReference>
<comment type="caution">
    <text evidence="3">The sequence shown here is derived from an EMBL/GenBank/DDBJ whole genome shotgun (WGS) entry which is preliminary data.</text>
</comment>
<dbReference type="InterPro" id="IPR025558">
    <property type="entry name" value="DUF4283"/>
</dbReference>
<dbReference type="PANTHER" id="PTHR33116">
    <property type="entry name" value="REVERSE TRANSCRIPTASE ZINC-BINDING DOMAIN-CONTAINING PROTEIN-RELATED-RELATED"/>
    <property type="match status" value="1"/>
</dbReference>
<feature type="region of interest" description="Disordered" evidence="1">
    <location>
        <begin position="658"/>
        <end position="720"/>
    </location>
</feature>
<dbReference type="Pfam" id="PF14111">
    <property type="entry name" value="DUF4283"/>
    <property type="match status" value="1"/>
</dbReference>
<evidence type="ECO:0000256" key="1">
    <source>
        <dbReference type="SAM" id="MobiDB-lite"/>
    </source>
</evidence>
<feature type="region of interest" description="Disordered" evidence="1">
    <location>
        <begin position="1"/>
        <end position="57"/>
    </location>
</feature>
<keyword evidence="4" id="KW-1185">Reference proteome</keyword>
<proteinExistence type="predicted"/>
<protein>
    <recommendedName>
        <fullName evidence="2">Reverse transcriptase domain-containing protein</fullName>
    </recommendedName>
</protein>
<dbReference type="PROSITE" id="PS50878">
    <property type="entry name" value="RT_POL"/>
    <property type="match status" value="1"/>
</dbReference>
<organism evidence="3 4">
    <name type="scientific">Centaurea solstitialis</name>
    <name type="common">yellow star-thistle</name>
    <dbReference type="NCBI Taxonomy" id="347529"/>
    <lineage>
        <taxon>Eukaryota</taxon>
        <taxon>Viridiplantae</taxon>
        <taxon>Streptophyta</taxon>
        <taxon>Embryophyta</taxon>
        <taxon>Tracheophyta</taxon>
        <taxon>Spermatophyta</taxon>
        <taxon>Magnoliopsida</taxon>
        <taxon>eudicotyledons</taxon>
        <taxon>Gunneridae</taxon>
        <taxon>Pentapetalae</taxon>
        <taxon>asterids</taxon>
        <taxon>campanulids</taxon>
        <taxon>Asterales</taxon>
        <taxon>Asteraceae</taxon>
        <taxon>Carduoideae</taxon>
        <taxon>Cardueae</taxon>
        <taxon>Centaureinae</taxon>
        <taxon>Centaurea</taxon>
    </lineage>
</organism>
<evidence type="ECO:0000259" key="2">
    <source>
        <dbReference type="PROSITE" id="PS50878"/>
    </source>
</evidence>
<dbReference type="Pfam" id="PF00078">
    <property type="entry name" value="RVT_1"/>
    <property type="match status" value="1"/>
</dbReference>
<dbReference type="InterPro" id="IPR043502">
    <property type="entry name" value="DNA/RNA_pol_sf"/>
</dbReference>
<gene>
    <name evidence="3" type="ORF">OSB04_015807</name>
</gene>
<dbReference type="PANTHER" id="PTHR33116:SF84">
    <property type="entry name" value="RNA-DIRECTED DNA POLYMERASE"/>
    <property type="match status" value="1"/>
</dbReference>
<feature type="region of interest" description="Disordered" evidence="1">
    <location>
        <begin position="278"/>
        <end position="311"/>
    </location>
</feature>
<feature type="domain" description="Reverse transcriptase" evidence="2">
    <location>
        <begin position="1198"/>
        <end position="1477"/>
    </location>
</feature>
<sequence length="1916" mass="217829">MVEPDDPGGSRSLKNRSRVGGNAKSTSSKSLSDEKLAGNAKSGVKKKKQKNRKILKNLSTKLNMEVEVSDDGSDCETSPDDVTLNDTTLFEEAAWAEIVDQDAKIEAYEKLIGATNSGNGDGIGDDCNTYPNPAFESSEDANKENLFNNFSYVADSEKFIRGMINKFDGATSKSSSSILDGADASILKNLPVEPRSSFKSGPKLTGVSSVGDLARVKGGNVESSGMEKQGMNVGGSKKGVNDDEGPVMEQVVDYVPLPPVNEKSERCVSPIPPIFGSSGQGAHDSAGKSHPKIKDTVMDESGHKKEDNESGDVELVNRKSVYVTFAEKLKERRKDVDFDCIYKPPLCLVNGKKVVLLSEDVVDEGVEDGQHYLYGFFVGAGMQYQELNWNLKRTWRKFNVLEIAKSYEGFYMIKFGSVEGRKSVLESGPWMINGMPFFLKPWEACLCKKKPELSRVPVWINVYGVPLECWNVKGICQIASGVGIPIVFDNATKERCVNKMGRIAFARVMVEISAEDGLQDTVEIRYPSVKGGQVEEFSLNVEYMWKPDCCSFCKVFGHCELKCEKRPRTEAELASVAVKLQTVSGGRVMKEVDGFQMVGKKNRVLKMEGQKADFQGNNGAGSNANLEKRWGKNTGYKSKFPWAASTSKWQQHKVLPLSSQFKKQGNMERGETSGVEKGGTENAKMIDKGKIADKSKDNSRKKEDGKFGASSGDKLNSKVDTKKVKMDETREVHEVKNSFEALMECDLEDWYSRKEKVEMFLRQNIKPSKDILEVWDEDMLKFYKESIGDEKVEVVKELIGKYGIKLCCLLETKVYSKKWEWVSNSVCDQLRTRILVGWDPGESCGISSLFIKWSSKKNRGCWPEILTFHLMLMIVLLVRRQSPGVADFRDCIHEIEVEDVNYSGLHFTWVQKPLAVGSYKGVLKKLDRVIGSLRFLDSFLNSHVTFLPFNISDHSPMLVMLPSKSKYRPKTFKFDNHLTTLEGFLPAVQNGWNVSVQGCKMFSVVSKLKWLKSPLRKLANSKGKLNEMVNGLQVELDRVQKIMVEEPENVVIRDEEAFYLKAYKDALIQEELFLKQRAKISWLKAGRLNRSRVERIQDVDGNWYGEMEVADQFVKHFENFLGKSENVKNISDSASLFVNKLESSDADFMVRDVEDDEIKSAMFSIEDEKSPGPDGYNSKIFKSAWSVVGAEICEAVKQFFDNGKLLGEVNATLIALVPKVQSPSSVVDFRPIACCNVLYKCISKILANRIKDYLCLIVNENQSAFIPQRQIGDNILLAQELMRGYHRNRGAKRCAFKIDIQKAYDTVNWDFLECCLKNFGFHPCMVHWVMKCISSVSFTINVNGHQHGHFMGKRGLRQGDPLSPYLFTLVMEVFNLILKRRIRLDGGFKFHDRCKKLALTHLCFADDLMLFCNGDVRSVMIMKEALDEFSDVSGLRPNMGKSTSYLGNVNDQNREEIMKVLPFKMGTLPVRYLGVPLIASKLFHKDCKSLIEKVQKRVMDWKNKSLSFAGRLQLLKSVVSSIQVYWSSIFLIPISVLKEIESIMRNFLWSCDEGQKGKAKVSWKEICFDKKTGGLGMRSLRDWNVALLAKHVWSLIEGRPSLWVKWVHTYRLKDKNFWDVHEVYNSAWGWRKLVRIRERFRDNIFHQIGDGGKTSMWFDNWHPAGPLCRFISKRDIYHAGLSLQCKVRDFWDGDAWNWPPEMLNKFGNVLSCFKPQLRFNVADVVKWRDSHGNLMDFGTGVVWMEVKQRREAVPWADRVWFHQNIPRHAFIFWLAIKERLRTRDKLFGWSVNVSKSCVLCKVHDESHKHLFLDCSFSAEVWNSLLGLVNLNGFLMDVIGAADGWSKFINKLGGISCNNSCWSLVKRWLFGAVVYFLWQERNYRIFQGKERNAKSLRFAIVECIRLKILLKFNDKNK</sequence>
<evidence type="ECO:0000313" key="4">
    <source>
        <dbReference type="Proteomes" id="UP001172457"/>
    </source>
</evidence>
<dbReference type="SUPFAM" id="SSF56672">
    <property type="entry name" value="DNA/RNA polymerases"/>
    <property type="match status" value="1"/>
</dbReference>
<dbReference type="InterPro" id="IPR000477">
    <property type="entry name" value="RT_dom"/>
</dbReference>
<evidence type="ECO:0000313" key="3">
    <source>
        <dbReference type="EMBL" id="KAJ9551762.1"/>
    </source>
</evidence>
<feature type="compositionally biased region" description="Basic and acidic residues" evidence="1">
    <location>
        <begin position="684"/>
        <end position="706"/>
    </location>
</feature>
<dbReference type="EMBL" id="JARYMX010000004">
    <property type="protein sequence ID" value="KAJ9551762.1"/>
    <property type="molecule type" value="Genomic_DNA"/>
</dbReference>
<accession>A0AA38W990</accession>
<feature type="compositionally biased region" description="Basic residues" evidence="1">
    <location>
        <begin position="43"/>
        <end position="55"/>
    </location>
</feature>
<dbReference type="CDD" id="cd01650">
    <property type="entry name" value="RT_nLTR_like"/>
    <property type="match status" value="1"/>
</dbReference>
<dbReference type="InterPro" id="IPR026960">
    <property type="entry name" value="RVT-Znf"/>
</dbReference>
<dbReference type="Pfam" id="PF13966">
    <property type="entry name" value="zf-RVT"/>
    <property type="match status" value="1"/>
</dbReference>
<feature type="region of interest" description="Disordered" evidence="1">
    <location>
        <begin position="220"/>
        <end position="244"/>
    </location>
</feature>
<reference evidence="3" key="1">
    <citation type="submission" date="2023-03" db="EMBL/GenBank/DDBJ databases">
        <title>Chromosome-scale reference genome and RAD-based genetic map of yellow starthistle (Centaurea solstitialis) reveal putative structural variation and QTLs associated with invader traits.</title>
        <authorList>
            <person name="Reatini B."/>
            <person name="Cang F.A."/>
            <person name="Jiang Q."/>
            <person name="Mckibben M.T.W."/>
            <person name="Barker M.S."/>
            <person name="Rieseberg L.H."/>
            <person name="Dlugosch K.M."/>
        </authorList>
    </citation>
    <scope>NUCLEOTIDE SEQUENCE</scope>
    <source>
        <strain evidence="3">CAN-66</strain>
        <tissue evidence="3">Leaf</tissue>
    </source>
</reference>
<name>A0AA38W990_9ASTR</name>
<feature type="compositionally biased region" description="Basic and acidic residues" evidence="1">
    <location>
        <begin position="292"/>
        <end position="308"/>
    </location>
</feature>